<reference evidence="2" key="1">
    <citation type="journal article" date="2020" name="Stud. Mycol.">
        <title>101 Dothideomycetes genomes: a test case for predicting lifestyles and emergence of pathogens.</title>
        <authorList>
            <person name="Haridas S."/>
            <person name="Albert R."/>
            <person name="Binder M."/>
            <person name="Bloem J."/>
            <person name="Labutti K."/>
            <person name="Salamov A."/>
            <person name="Andreopoulos B."/>
            <person name="Baker S."/>
            <person name="Barry K."/>
            <person name="Bills G."/>
            <person name="Bluhm B."/>
            <person name="Cannon C."/>
            <person name="Castanera R."/>
            <person name="Culley D."/>
            <person name="Daum C."/>
            <person name="Ezra D."/>
            <person name="Gonzalez J."/>
            <person name="Henrissat B."/>
            <person name="Kuo A."/>
            <person name="Liang C."/>
            <person name="Lipzen A."/>
            <person name="Lutzoni F."/>
            <person name="Magnuson J."/>
            <person name="Mondo S."/>
            <person name="Nolan M."/>
            <person name="Ohm R."/>
            <person name="Pangilinan J."/>
            <person name="Park H.-J."/>
            <person name="Ramirez L."/>
            <person name="Alfaro M."/>
            <person name="Sun H."/>
            <person name="Tritt A."/>
            <person name="Yoshinaga Y."/>
            <person name="Zwiers L.-H."/>
            <person name="Turgeon B."/>
            <person name="Goodwin S."/>
            <person name="Spatafora J."/>
            <person name="Crous P."/>
            <person name="Grigoriev I."/>
        </authorList>
    </citation>
    <scope>NUCLEOTIDE SEQUENCE</scope>
    <source>
        <strain evidence="2">CBS 269.34</strain>
    </source>
</reference>
<gene>
    <name evidence="2" type="ORF">BU16DRAFT_43361</name>
</gene>
<feature type="compositionally biased region" description="Basic and acidic residues" evidence="1">
    <location>
        <begin position="1"/>
        <end position="10"/>
    </location>
</feature>
<protein>
    <recommendedName>
        <fullName evidence="4">F-box domain-containing protein</fullName>
    </recommendedName>
</protein>
<sequence length="511" mass="58023">MSLKRTRQDSDGNANEHGTPIPRCSPDDLLQQSVAASTSTHVYLANLPKEMIGEIASWLPNARDAAAFSQVARIFNEEMERHMYKRIALSMVDLKDISWALLLRTFSSRPDLAAKVERLEFTIGHCGEQICVGGCETAYTPADGFILSMTSSNHQRPAFKFHPAGYSTCVSFQELHSRYAGQYCPPAQVLTFANLTPNLRHLNVAICDEDDWGSESKDPIGSIMLPLQASLYPIRPNLPALETLSITGSHCDYAAPPYDHDLNDLDFFWNMPSLRIFHVEGCGEVSLSVDIFRPQTASITKLVLKQTLVDSDQLSTLPPRRWRDIINILQPAKDTLEYLSLEWSFEDLEDEEKVEQIAYRVWPVLSFTHFSTLTHLKVPLRALFAQEPEDDEEFDEEYYDDIDSMAPYPIRAASIEDILPTSLSILELDAKDSDDRTYDTVSESFERLRLCAHDKLPNLTKVAAVGDDPCPIEPTDREQELARSFKDMGLELDWNDSSCVDWRRYDHLFWD</sequence>
<evidence type="ECO:0000313" key="2">
    <source>
        <dbReference type="EMBL" id="KAF2494577.1"/>
    </source>
</evidence>
<evidence type="ECO:0000256" key="1">
    <source>
        <dbReference type="SAM" id="MobiDB-lite"/>
    </source>
</evidence>
<feature type="region of interest" description="Disordered" evidence="1">
    <location>
        <begin position="1"/>
        <end position="27"/>
    </location>
</feature>
<dbReference type="Proteomes" id="UP000799750">
    <property type="component" value="Unassembled WGS sequence"/>
</dbReference>
<dbReference type="OrthoDB" id="10454332at2759"/>
<name>A0A6A6QUI2_9PEZI</name>
<organism evidence="2 3">
    <name type="scientific">Lophium mytilinum</name>
    <dbReference type="NCBI Taxonomy" id="390894"/>
    <lineage>
        <taxon>Eukaryota</taxon>
        <taxon>Fungi</taxon>
        <taxon>Dikarya</taxon>
        <taxon>Ascomycota</taxon>
        <taxon>Pezizomycotina</taxon>
        <taxon>Dothideomycetes</taxon>
        <taxon>Pleosporomycetidae</taxon>
        <taxon>Mytilinidiales</taxon>
        <taxon>Mytilinidiaceae</taxon>
        <taxon>Lophium</taxon>
    </lineage>
</organism>
<proteinExistence type="predicted"/>
<keyword evidence="3" id="KW-1185">Reference proteome</keyword>
<dbReference type="SUPFAM" id="SSF52047">
    <property type="entry name" value="RNI-like"/>
    <property type="match status" value="1"/>
</dbReference>
<evidence type="ECO:0000313" key="3">
    <source>
        <dbReference type="Proteomes" id="UP000799750"/>
    </source>
</evidence>
<dbReference type="AlphaFoldDB" id="A0A6A6QUI2"/>
<evidence type="ECO:0008006" key="4">
    <source>
        <dbReference type="Google" id="ProtNLM"/>
    </source>
</evidence>
<accession>A0A6A6QUI2</accession>
<dbReference type="EMBL" id="MU004190">
    <property type="protein sequence ID" value="KAF2494577.1"/>
    <property type="molecule type" value="Genomic_DNA"/>
</dbReference>